<dbReference type="GO" id="GO:0006935">
    <property type="term" value="P:chemotaxis"/>
    <property type="evidence" value="ECO:0007669"/>
    <property type="project" value="InterPro"/>
</dbReference>
<dbReference type="PANTHER" id="PTHR47233:SF3">
    <property type="entry name" value="CHEMOTAXIS PROTEIN CHEV"/>
    <property type="match status" value="1"/>
</dbReference>
<accession>A0A833JEY1</accession>
<dbReference type="Gene3D" id="2.30.30.40">
    <property type="entry name" value="SH3 Domains"/>
    <property type="match status" value="1"/>
</dbReference>
<dbReference type="PROSITE" id="PS50110">
    <property type="entry name" value="RESPONSE_REGULATORY"/>
    <property type="match status" value="1"/>
</dbReference>
<organism evidence="5 6">
    <name type="scientific">Fluviispira multicolorata</name>
    <dbReference type="NCBI Taxonomy" id="2654512"/>
    <lineage>
        <taxon>Bacteria</taxon>
        <taxon>Pseudomonadati</taxon>
        <taxon>Bdellovibrionota</taxon>
        <taxon>Oligoflexia</taxon>
        <taxon>Silvanigrellales</taxon>
        <taxon>Silvanigrellaceae</taxon>
        <taxon>Fluviispira</taxon>
    </lineage>
</organism>
<gene>
    <name evidence="5" type="ORF">GCL57_01750</name>
</gene>
<dbReference type="SMART" id="SM00448">
    <property type="entry name" value="REC"/>
    <property type="match status" value="1"/>
</dbReference>
<dbReference type="InterPro" id="IPR011006">
    <property type="entry name" value="CheY-like_superfamily"/>
</dbReference>
<name>A0A833JEY1_9BACT</name>
<proteinExistence type="predicted"/>
<comment type="caution">
    <text evidence="5">The sequence shown here is derived from an EMBL/GenBank/DDBJ whole genome shotgun (WGS) entry which is preliminary data.</text>
</comment>
<dbReference type="SUPFAM" id="SSF50341">
    <property type="entry name" value="CheW-like"/>
    <property type="match status" value="1"/>
</dbReference>
<dbReference type="Pfam" id="PF01584">
    <property type="entry name" value="CheW"/>
    <property type="match status" value="1"/>
</dbReference>
<dbReference type="InterPro" id="IPR036061">
    <property type="entry name" value="CheW-like_dom_sf"/>
</dbReference>
<protein>
    <submittedName>
        <fullName evidence="5">Response regulator</fullName>
    </submittedName>
</protein>
<dbReference type="PROSITE" id="PS50851">
    <property type="entry name" value="CHEW"/>
    <property type="match status" value="1"/>
</dbReference>
<feature type="domain" description="CheW-like" evidence="4">
    <location>
        <begin position="15"/>
        <end position="164"/>
    </location>
</feature>
<evidence type="ECO:0000259" key="4">
    <source>
        <dbReference type="PROSITE" id="PS50851"/>
    </source>
</evidence>
<feature type="domain" description="Response regulatory" evidence="3">
    <location>
        <begin position="208"/>
        <end position="331"/>
    </location>
</feature>
<dbReference type="PANTHER" id="PTHR47233">
    <property type="entry name" value="CHEMOTAXIS PROTEIN CHEV"/>
    <property type="match status" value="1"/>
</dbReference>
<dbReference type="Pfam" id="PF00072">
    <property type="entry name" value="Response_reg"/>
    <property type="match status" value="1"/>
</dbReference>
<dbReference type="InterPro" id="IPR002545">
    <property type="entry name" value="CheW-lke_dom"/>
</dbReference>
<evidence type="ECO:0000313" key="6">
    <source>
        <dbReference type="Proteomes" id="UP000442694"/>
    </source>
</evidence>
<keyword evidence="1" id="KW-0597">Phosphoprotein</keyword>
<evidence type="ECO:0000259" key="3">
    <source>
        <dbReference type="PROSITE" id="PS50110"/>
    </source>
</evidence>
<feature type="region of interest" description="Disordered" evidence="2">
    <location>
        <begin position="171"/>
        <end position="201"/>
    </location>
</feature>
<dbReference type="Gene3D" id="3.40.50.2300">
    <property type="match status" value="1"/>
</dbReference>
<reference evidence="5 6" key="1">
    <citation type="submission" date="2019-10" db="EMBL/GenBank/DDBJ databases">
        <title>New genus of Silvanigrellaceae.</title>
        <authorList>
            <person name="Pitt A."/>
            <person name="Hahn M.W."/>
        </authorList>
    </citation>
    <scope>NUCLEOTIDE SEQUENCE [LARGE SCALE GENOMIC DNA]</scope>
    <source>
        <strain evidence="5 6">33A1-SZDP</strain>
    </source>
</reference>
<dbReference type="AlphaFoldDB" id="A0A833JEY1"/>
<dbReference type="SMART" id="SM00260">
    <property type="entry name" value="CheW"/>
    <property type="match status" value="1"/>
</dbReference>
<feature type="compositionally biased region" description="Low complexity" evidence="2">
    <location>
        <begin position="192"/>
        <end position="201"/>
    </location>
</feature>
<evidence type="ECO:0000313" key="5">
    <source>
        <dbReference type="EMBL" id="KAB8033450.1"/>
    </source>
</evidence>
<feature type="modified residue" description="4-aspartylphosphate" evidence="1">
    <location>
        <position position="264"/>
    </location>
</feature>
<evidence type="ECO:0000256" key="2">
    <source>
        <dbReference type="SAM" id="MobiDB-lite"/>
    </source>
</evidence>
<evidence type="ECO:0000256" key="1">
    <source>
        <dbReference type="PROSITE-ProRule" id="PRU00169"/>
    </source>
</evidence>
<keyword evidence="6" id="KW-1185">Reference proteome</keyword>
<dbReference type="InterPro" id="IPR001789">
    <property type="entry name" value="Sig_transdc_resp-reg_receiver"/>
</dbReference>
<dbReference type="RefSeq" id="WP_152211536.1">
    <property type="nucleotide sequence ID" value="NZ_WFLN01000004.1"/>
</dbReference>
<dbReference type="Proteomes" id="UP000442694">
    <property type="component" value="Unassembled WGS sequence"/>
</dbReference>
<dbReference type="SUPFAM" id="SSF52172">
    <property type="entry name" value="CheY-like"/>
    <property type="match status" value="1"/>
</dbReference>
<sequence>MVSIGRPMFQVGSNIFELIEFTATKTGVPGASDRKTPILYGVNVAKVREVIRLPTIVPCLTNAPEVLGVFNLRGLPIPAIHLAKALGYDEEPVTPTSQVIVTEFSSRRAGFVVAGTRRIRRVSWDKVLPPSSDAFNTITGMMLIENQDFIFILDFERILLDIEGRSTGQGASGYSANEGMIQPGSSHGGGAAAPAQQGAPAGKSAKPLILVVDDSPTARRAICEMLRGMQLDIIEYTNGESAWKDLVSAEEGSDLSKVQLIVSDVEMPKLDGYSLVKRIRNNEKLKKMPIILHSSLTGDVNRDRAKQAGADAYVGKLNRKEIVEALKAALPPTWTGAA</sequence>
<dbReference type="GO" id="GO:0000160">
    <property type="term" value="P:phosphorelay signal transduction system"/>
    <property type="evidence" value="ECO:0007669"/>
    <property type="project" value="InterPro"/>
</dbReference>
<dbReference type="Gene3D" id="2.40.50.180">
    <property type="entry name" value="CheA-289, Domain 4"/>
    <property type="match status" value="1"/>
</dbReference>
<dbReference type="EMBL" id="WFLN01000004">
    <property type="protein sequence ID" value="KAB8033450.1"/>
    <property type="molecule type" value="Genomic_DNA"/>
</dbReference>